<evidence type="ECO:0000256" key="5">
    <source>
        <dbReference type="ARBA" id="ARBA00022801"/>
    </source>
</evidence>
<comment type="caution">
    <text evidence="10">The sequence shown here is derived from an EMBL/GenBank/DDBJ whole genome shotgun (WGS) entry which is preliminary data.</text>
</comment>
<feature type="chain" id="PRO_5038405421" evidence="8">
    <location>
        <begin position="21"/>
        <end position="514"/>
    </location>
</feature>
<comment type="PTM">
    <text evidence="7">The conversion to 3-oxoalanine (also known as C-formylglycine, FGly), of a serine or cysteine residue in prokaryotes and of a cysteine residue in eukaryotes, is critical for catalytic activity.</text>
</comment>
<evidence type="ECO:0000256" key="7">
    <source>
        <dbReference type="PIRSR" id="PIRSR600917-52"/>
    </source>
</evidence>
<dbReference type="InterPro" id="IPR017850">
    <property type="entry name" value="Alkaline_phosphatase_core_sf"/>
</dbReference>
<dbReference type="Gene3D" id="3.40.720.10">
    <property type="entry name" value="Alkaline Phosphatase, subunit A"/>
    <property type="match status" value="1"/>
</dbReference>
<evidence type="ECO:0000256" key="3">
    <source>
        <dbReference type="ARBA" id="ARBA00022723"/>
    </source>
</evidence>
<evidence type="ECO:0000256" key="8">
    <source>
        <dbReference type="SAM" id="SignalP"/>
    </source>
</evidence>
<evidence type="ECO:0000313" key="11">
    <source>
        <dbReference type="Proteomes" id="UP000823926"/>
    </source>
</evidence>
<dbReference type="EMBL" id="DXHL01000007">
    <property type="protein sequence ID" value="HIW10202.1"/>
    <property type="molecule type" value="Genomic_DNA"/>
</dbReference>
<dbReference type="PANTHER" id="PTHR42693:SF42">
    <property type="entry name" value="ARYLSULFATASE G"/>
    <property type="match status" value="1"/>
</dbReference>
<evidence type="ECO:0000256" key="2">
    <source>
        <dbReference type="ARBA" id="ARBA00008779"/>
    </source>
</evidence>
<feature type="modified residue" description="3-oxoalanine (Ser)" evidence="7">
    <location>
        <position position="81"/>
    </location>
</feature>
<comment type="cofactor">
    <cofactor evidence="1">
        <name>Ca(2+)</name>
        <dbReference type="ChEBI" id="CHEBI:29108"/>
    </cofactor>
</comment>
<sequence>MKRLSSCALVLTSAVAAAGAAERNQQPNIIFFLVDDMGWQDTSLPFWKDTTDLNRRYHTPNMERLAAIGTQFTQAYACPVSSPSRISLITGTNVAQHQVSNWTLNKNEATDSPSDSLTFGHWNYNGVTPIEGIENAFYATPLAQVFKDNGYTTLFVGKAHFGALDTPAEDPLTLGFDRNIAGHAAGAMGSYLGEENYGNSTVGGYTPPWGVPMLEKYHGTDTFLTEALTLEAEHLMDSAVRVGEPFFLYMAHYAVHAPFKADKRFIQKYRDRGLSETEAQYAAIVEGMDKSLGDLMDWVEERGIADNTIFVFMSDNGGYSVGVRKDDSNAPLRGGKGACYEGGIREPMIVYWPGVTRGGTVNETPVIIEDFYPTLLSMAGISDYQTVQQIDGRDFTPALTQGSGAKSIWHERPLVFHYPNSWGERRGDVGVPSSAIRMGDWKLVHLYESGRNELYNLREDISEEHDLLQPPSRKYKKIEARMAKTLSDYLRHYEASMPIRKSTGERAAYPDEVL</sequence>
<dbReference type="SUPFAM" id="SSF53649">
    <property type="entry name" value="Alkaline phosphatase-like"/>
    <property type="match status" value="1"/>
</dbReference>
<evidence type="ECO:0000313" key="10">
    <source>
        <dbReference type="EMBL" id="HIW10202.1"/>
    </source>
</evidence>
<keyword evidence="6" id="KW-0106">Calcium</keyword>
<protein>
    <submittedName>
        <fullName evidence="10">Sulfatase</fullName>
    </submittedName>
</protein>
<keyword evidence="3" id="KW-0479">Metal-binding</keyword>
<dbReference type="Pfam" id="PF00884">
    <property type="entry name" value="Sulfatase"/>
    <property type="match status" value="1"/>
</dbReference>
<dbReference type="GO" id="GO:0046872">
    <property type="term" value="F:metal ion binding"/>
    <property type="evidence" value="ECO:0007669"/>
    <property type="project" value="UniProtKB-KW"/>
</dbReference>
<dbReference type="InterPro" id="IPR024607">
    <property type="entry name" value="Sulfatase_CS"/>
</dbReference>
<evidence type="ECO:0000259" key="9">
    <source>
        <dbReference type="Pfam" id="PF00884"/>
    </source>
</evidence>
<evidence type="ECO:0000256" key="6">
    <source>
        <dbReference type="ARBA" id="ARBA00022837"/>
    </source>
</evidence>
<comment type="similarity">
    <text evidence="2">Belongs to the sulfatase family.</text>
</comment>
<dbReference type="InterPro" id="IPR050738">
    <property type="entry name" value="Sulfatase"/>
</dbReference>
<reference evidence="10" key="2">
    <citation type="submission" date="2021-04" db="EMBL/GenBank/DDBJ databases">
        <authorList>
            <person name="Gilroy R."/>
        </authorList>
    </citation>
    <scope>NUCLEOTIDE SEQUENCE</scope>
    <source>
        <strain evidence="10">ChiBcec15-1070</strain>
    </source>
</reference>
<evidence type="ECO:0000256" key="1">
    <source>
        <dbReference type="ARBA" id="ARBA00001913"/>
    </source>
</evidence>
<dbReference type="AlphaFoldDB" id="A0A9D1TXM6"/>
<feature type="signal peptide" evidence="8">
    <location>
        <begin position="1"/>
        <end position="20"/>
    </location>
</feature>
<organism evidence="10 11">
    <name type="scientific">Candidatus Rikenella faecigallinarum</name>
    <dbReference type="NCBI Taxonomy" id="2838745"/>
    <lineage>
        <taxon>Bacteria</taxon>
        <taxon>Pseudomonadati</taxon>
        <taxon>Bacteroidota</taxon>
        <taxon>Bacteroidia</taxon>
        <taxon>Bacteroidales</taxon>
        <taxon>Rikenellaceae</taxon>
        <taxon>Rikenella</taxon>
    </lineage>
</organism>
<evidence type="ECO:0000256" key="4">
    <source>
        <dbReference type="ARBA" id="ARBA00022729"/>
    </source>
</evidence>
<dbReference type="CDD" id="cd16144">
    <property type="entry name" value="ARS_like"/>
    <property type="match status" value="1"/>
</dbReference>
<proteinExistence type="inferred from homology"/>
<keyword evidence="5" id="KW-0378">Hydrolase</keyword>
<dbReference type="Gene3D" id="3.30.1120.10">
    <property type="match status" value="1"/>
</dbReference>
<gene>
    <name evidence="10" type="ORF">H9888_01755</name>
</gene>
<feature type="domain" description="Sulfatase N-terminal" evidence="9">
    <location>
        <begin position="27"/>
        <end position="381"/>
    </location>
</feature>
<accession>A0A9D1TXM6</accession>
<keyword evidence="4 8" id="KW-0732">Signal</keyword>
<dbReference type="PROSITE" id="PS00523">
    <property type="entry name" value="SULFATASE_1"/>
    <property type="match status" value="1"/>
</dbReference>
<dbReference type="PANTHER" id="PTHR42693">
    <property type="entry name" value="ARYLSULFATASE FAMILY MEMBER"/>
    <property type="match status" value="1"/>
</dbReference>
<dbReference type="InterPro" id="IPR000917">
    <property type="entry name" value="Sulfatase_N"/>
</dbReference>
<reference evidence="10" key="1">
    <citation type="journal article" date="2021" name="PeerJ">
        <title>Extensive microbial diversity within the chicken gut microbiome revealed by metagenomics and culture.</title>
        <authorList>
            <person name="Gilroy R."/>
            <person name="Ravi A."/>
            <person name="Getino M."/>
            <person name="Pursley I."/>
            <person name="Horton D.L."/>
            <person name="Alikhan N.F."/>
            <person name="Baker D."/>
            <person name="Gharbi K."/>
            <person name="Hall N."/>
            <person name="Watson M."/>
            <person name="Adriaenssens E.M."/>
            <person name="Foster-Nyarko E."/>
            <person name="Jarju S."/>
            <person name="Secka A."/>
            <person name="Antonio M."/>
            <person name="Oren A."/>
            <person name="Chaudhuri R.R."/>
            <person name="La Ragione R."/>
            <person name="Hildebrand F."/>
            <person name="Pallen M.J."/>
        </authorList>
    </citation>
    <scope>NUCLEOTIDE SEQUENCE</scope>
    <source>
        <strain evidence="10">ChiBcec15-1070</strain>
    </source>
</reference>
<dbReference type="Proteomes" id="UP000823926">
    <property type="component" value="Unassembled WGS sequence"/>
</dbReference>
<name>A0A9D1TXM6_9BACT</name>
<dbReference type="GO" id="GO:0004065">
    <property type="term" value="F:arylsulfatase activity"/>
    <property type="evidence" value="ECO:0007669"/>
    <property type="project" value="TreeGrafter"/>
</dbReference>